<dbReference type="InterPro" id="IPR047112">
    <property type="entry name" value="RecG/Mfd"/>
</dbReference>
<protein>
    <recommendedName>
        <fullName evidence="9">Transcription-repair-coupling factor</fullName>
        <shortName evidence="9">TRCF</shortName>
        <ecNumber evidence="9">3.6.4.-</ecNumber>
    </recommendedName>
</protein>
<keyword evidence="3 9" id="KW-0227">DNA damage</keyword>
<dbReference type="GO" id="GO:0016787">
    <property type="term" value="F:hydrolase activity"/>
    <property type="evidence" value="ECO:0007669"/>
    <property type="project" value="UniProtKB-KW"/>
</dbReference>
<dbReference type="SUPFAM" id="SSF52540">
    <property type="entry name" value="P-loop containing nucleoside triphosphate hydrolases"/>
    <property type="match status" value="3"/>
</dbReference>
<comment type="subcellular location">
    <subcellularLocation>
        <location evidence="9">Cytoplasm</location>
    </subcellularLocation>
</comment>
<dbReference type="GO" id="GO:0003684">
    <property type="term" value="F:damaged DNA binding"/>
    <property type="evidence" value="ECO:0007669"/>
    <property type="project" value="InterPro"/>
</dbReference>
<dbReference type="InterPro" id="IPR003711">
    <property type="entry name" value="CarD-like/TRCF_RID"/>
</dbReference>
<dbReference type="SMART" id="SM00487">
    <property type="entry name" value="DEXDc"/>
    <property type="match status" value="1"/>
</dbReference>
<dbReference type="Gene3D" id="2.40.10.170">
    <property type="match status" value="1"/>
</dbReference>
<comment type="function">
    <text evidence="9">Couples transcription and DNA repair by recognizing RNA polymerase (RNAP) stalled at DNA lesions. Mediates ATP-dependent release of RNAP and its truncated transcript from the DNA, and recruitment of nucleotide excision repair machinery to the damaged site.</text>
</comment>
<dbReference type="Pfam" id="PF03461">
    <property type="entry name" value="TRCF"/>
    <property type="match status" value="1"/>
</dbReference>
<evidence type="ECO:0000256" key="5">
    <source>
        <dbReference type="ARBA" id="ARBA00022806"/>
    </source>
</evidence>
<dbReference type="InterPro" id="IPR001650">
    <property type="entry name" value="Helicase_C-like"/>
</dbReference>
<organism evidence="12 13">
    <name type="scientific">Pseudomonas putida</name>
    <name type="common">Arthrobacter siderocapsulatus</name>
    <dbReference type="NCBI Taxonomy" id="303"/>
    <lineage>
        <taxon>Bacteria</taxon>
        <taxon>Pseudomonadati</taxon>
        <taxon>Pseudomonadota</taxon>
        <taxon>Gammaproteobacteria</taxon>
        <taxon>Pseudomonadales</taxon>
        <taxon>Pseudomonadaceae</taxon>
        <taxon>Pseudomonas</taxon>
    </lineage>
</organism>
<keyword evidence="6 9" id="KW-0067">ATP-binding</keyword>
<evidence type="ECO:0000259" key="10">
    <source>
        <dbReference type="PROSITE" id="PS51192"/>
    </source>
</evidence>
<dbReference type="InterPro" id="IPR036101">
    <property type="entry name" value="CarD-like/TRCF_RID_sf"/>
</dbReference>
<dbReference type="Pfam" id="PF00271">
    <property type="entry name" value="Helicase_C"/>
    <property type="match status" value="1"/>
</dbReference>
<dbReference type="SMART" id="SM00982">
    <property type="entry name" value="TRCF"/>
    <property type="match status" value="1"/>
</dbReference>
<keyword evidence="7 9" id="KW-0238">DNA-binding</keyword>
<keyword evidence="1 9" id="KW-0963">Cytoplasm</keyword>
<dbReference type="RefSeq" id="WP_198746520.1">
    <property type="nucleotide sequence ID" value="NZ_JAEHTE010000002.1"/>
</dbReference>
<evidence type="ECO:0000256" key="7">
    <source>
        <dbReference type="ARBA" id="ARBA00023125"/>
    </source>
</evidence>
<dbReference type="GO" id="GO:0003678">
    <property type="term" value="F:DNA helicase activity"/>
    <property type="evidence" value="ECO:0007669"/>
    <property type="project" value="TreeGrafter"/>
</dbReference>
<dbReference type="Pfam" id="PF00270">
    <property type="entry name" value="DEAD"/>
    <property type="match status" value="1"/>
</dbReference>
<dbReference type="Gene3D" id="3.40.50.300">
    <property type="entry name" value="P-loop containing nucleotide triphosphate hydrolases"/>
    <property type="match status" value="2"/>
</dbReference>
<keyword evidence="4 9" id="KW-0378">Hydrolase</keyword>
<keyword evidence="5 12" id="KW-0347">Helicase</keyword>
<evidence type="ECO:0000256" key="6">
    <source>
        <dbReference type="ARBA" id="ARBA00022840"/>
    </source>
</evidence>
<evidence type="ECO:0000259" key="11">
    <source>
        <dbReference type="PROSITE" id="PS51194"/>
    </source>
</evidence>
<dbReference type="Gene3D" id="3.30.2060.10">
    <property type="entry name" value="Penicillin-binding protein 1b domain"/>
    <property type="match status" value="1"/>
</dbReference>
<dbReference type="InterPro" id="IPR005118">
    <property type="entry name" value="TRCF_C"/>
</dbReference>
<comment type="caution">
    <text evidence="12">The sequence shown here is derived from an EMBL/GenBank/DDBJ whole genome shotgun (WGS) entry which is preliminary data.</text>
</comment>
<dbReference type="SUPFAM" id="SSF143517">
    <property type="entry name" value="TRCF domain-like"/>
    <property type="match status" value="1"/>
</dbReference>
<dbReference type="PANTHER" id="PTHR47964">
    <property type="entry name" value="ATP-DEPENDENT DNA HELICASE HOMOLOG RECG, CHLOROPLASTIC"/>
    <property type="match status" value="1"/>
</dbReference>
<evidence type="ECO:0000256" key="9">
    <source>
        <dbReference type="HAMAP-Rule" id="MF_00969"/>
    </source>
</evidence>
<reference evidence="12" key="1">
    <citation type="submission" date="2020-12" db="EMBL/GenBank/DDBJ databases">
        <title>Enhanced detection system for hospital associated transmission using whole genome sequencing surveillance.</title>
        <authorList>
            <person name="Harrison L.H."/>
            <person name="Van Tyne D."/>
            <person name="Marsh J.W."/>
            <person name="Griffith M.P."/>
            <person name="Snyder D.J."/>
            <person name="Cooper V.S."/>
            <person name="Mustapha M."/>
        </authorList>
    </citation>
    <scope>NUCLEOTIDE SEQUENCE</scope>
    <source>
        <strain evidence="12">PSB00042</strain>
    </source>
</reference>
<evidence type="ECO:0000256" key="1">
    <source>
        <dbReference type="ARBA" id="ARBA00022490"/>
    </source>
</evidence>
<dbReference type="PROSITE" id="PS51192">
    <property type="entry name" value="HELICASE_ATP_BIND_1"/>
    <property type="match status" value="1"/>
</dbReference>
<proteinExistence type="inferred from homology"/>
<gene>
    <name evidence="9" type="primary">mfd</name>
    <name evidence="12" type="ORF">JEU22_03140</name>
</gene>
<dbReference type="GO" id="GO:0005524">
    <property type="term" value="F:ATP binding"/>
    <property type="evidence" value="ECO:0007669"/>
    <property type="project" value="UniProtKB-UniRule"/>
</dbReference>
<dbReference type="PANTHER" id="PTHR47964:SF1">
    <property type="entry name" value="ATP-DEPENDENT DNA HELICASE HOMOLOG RECG, CHLOROPLASTIC"/>
    <property type="match status" value="1"/>
</dbReference>
<name>A0A8I1ECA7_PSEPU</name>
<evidence type="ECO:0000313" key="12">
    <source>
        <dbReference type="EMBL" id="MBI6882896.1"/>
    </source>
</evidence>
<dbReference type="InterPro" id="IPR011545">
    <property type="entry name" value="DEAD/DEAH_box_helicase_dom"/>
</dbReference>
<keyword evidence="2 9" id="KW-0547">Nucleotide-binding</keyword>
<dbReference type="SUPFAM" id="SSF141259">
    <property type="entry name" value="CarD-like"/>
    <property type="match status" value="1"/>
</dbReference>
<dbReference type="EMBL" id="JAEHTE010000002">
    <property type="protein sequence ID" value="MBI6882896.1"/>
    <property type="molecule type" value="Genomic_DNA"/>
</dbReference>
<evidence type="ECO:0000256" key="3">
    <source>
        <dbReference type="ARBA" id="ARBA00022763"/>
    </source>
</evidence>
<dbReference type="SMART" id="SM00490">
    <property type="entry name" value="HELICc"/>
    <property type="match status" value="1"/>
</dbReference>
<dbReference type="InterPro" id="IPR027417">
    <property type="entry name" value="P-loop_NTPase"/>
</dbReference>
<dbReference type="GO" id="GO:0000716">
    <property type="term" value="P:transcription-coupled nucleotide-excision repair, DNA damage recognition"/>
    <property type="evidence" value="ECO:0007669"/>
    <property type="project" value="UniProtKB-UniRule"/>
</dbReference>
<dbReference type="CDD" id="cd17991">
    <property type="entry name" value="DEXHc_TRCF"/>
    <property type="match status" value="1"/>
</dbReference>
<dbReference type="Proteomes" id="UP000637061">
    <property type="component" value="Unassembled WGS sequence"/>
</dbReference>
<sequence>MLWLELNSATQALAYARHFKGQGGLIVTETPQAAQKIAREMCFYEPSLEGRIHFLPDNETLPFDLQKAPAIIASERASVFLSLANGDSEEGKILVISASNAMRLCSTLEFWTKNHILLSPGATLSDILSPDIEECLTGLGYEKVSHVKNPGTWAARGLVVDLYPVGMSHTDRGQEHTPVRIKLNQDGVISAIAKLDTLTQESSSTEVHKIDLFPNREYDLSKALIEGFRQKSFDQHEDPRSVDSYRAISAGEDHPELSSWFGLKGLPSTNPVRIAPAGDVVFDGNVEAALAEQWQLVIERNGDIAEDKSRICPPIDASWNSPEEVHRDLSGRTHARLASQVAPSGMVRAGTLSDALTLLKNLIDEDIPILFVMKSQVRMRHIQIMCKMSPISRPSSKARSFIEFSESPHGLAVIQGDLAEGFTATEQNYRVITETEIFGSSIESAFEEELGEHHRRVILQGLSNIEYGDPIVHAMQGIGRFAGFESLDMGDGMQDMLKIGFAKEATTFVRVNDLDMISRYNGSEPEKAPLSKLNDGTWLKGVQVAQESAFQAAESLIKIRNARMRSVGIVLSQPDARYDAFCETFIYEETRDQKRAVADIILDLTTGKPMDRLICGDVGFGKTEVAMRAAFLMASQGYQVSILAPTTILAEQHYQSACKRFEDTPIKVMLASQKTLTAADLKKIKNGDVSIVIGTHRILQPDLEFSRLGLIIVDEEHRFGVRQKEMLRSLRGNKHMLAMAATPIPRTLGMAISGIRDISIIATPPARRLSVRTLVRRHADSVIREAISRELARDGQVFFLHNHIDSMDECVAHLQSLSPKARIRKIHGDMNESQMTEIMFAFRKHEFDILVCTTVIEVGIDVPNANTLIVENAGKLGLAQLHQLRGRVGRSSKQAYAYLLANEKEGSISMRRMHAMEKSTNLGEGVLIARQDMEIRGIGEILGEEQSGHIHSIGFTLYMRLLEQAIKALDNGESRVDTAILLARVSMPLLGKIPPAFMPDSGDRLAWYQRFMSSESPAELDRNFEELNDMFGFLPEELFTLKDSILKHLAAKTWGIASMKAIGADVQIEAHQGAELQALTAMLALACPEKFQIQDKPRSFLIRGTSVDDLSQIIYRSTAF</sequence>
<accession>A0A8I1ECA7</accession>
<evidence type="ECO:0000313" key="13">
    <source>
        <dbReference type="Proteomes" id="UP000637061"/>
    </source>
</evidence>
<dbReference type="SMART" id="SM01058">
    <property type="entry name" value="CarD_TRCF"/>
    <property type="match status" value="1"/>
</dbReference>
<dbReference type="AlphaFoldDB" id="A0A8I1ECA7"/>
<dbReference type="GO" id="GO:0006355">
    <property type="term" value="P:regulation of DNA-templated transcription"/>
    <property type="evidence" value="ECO:0007669"/>
    <property type="project" value="UniProtKB-UniRule"/>
</dbReference>
<evidence type="ECO:0000256" key="2">
    <source>
        <dbReference type="ARBA" id="ARBA00022741"/>
    </source>
</evidence>
<keyword evidence="8 9" id="KW-0234">DNA repair</keyword>
<evidence type="ECO:0000256" key="4">
    <source>
        <dbReference type="ARBA" id="ARBA00022801"/>
    </source>
</evidence>
<dbReference type="EC" id="3.6.4.-" evidence="9"/>
<feature type="domain" description="Helicase ATP-binding" evidence="10">
    <location>
        <begin position="603"/>
        <end position="761"/>
    </location>
</feature>
<evidence type="ECO:0000256" key="8">
    <source>
        <dbReference type="ARBA" id="ARBA00023204"/>
    </source>
</evidence>
<comment type="similarity">
    <text evidence="9">In the C-terminal section; belongs to the helicase family. RecG subfamily.</text>
</comment>
<dbReference type="InterPro" id="IPR037235">
    <property type="entry name" value="TRCF-like_C_D7"/>
</dbReference>
<feature type="domain" description="Helicase C-terminal" evidence="11">
    <location>
        <begin position="782"/>
        <end position="934"/>
    </location>
</feature>
<dbReference type="GO" id="GO:0005737">
    <property type="term" value="C:cytoplasm"/>
    <property type="evidence" value="ECO:0007669"/>
    <property type="project" value="UniProtKB-SubCell"/>
</dbReference>
<dbReference type="Pfam" id="PF02559">
    <property type="entry name" value="CarD_TRCF_RID"/>
    <property type="match status" value="1"/>
</dbReference>
<dbReference type="InterPro" id="IPR014001">
    <property type="entry name" value="Helicase_ATP-bd"/>
</dbReference>
<comment type="similarity">
    <text evidence="9">In the N-terminal section; belongs to the UvrB family.</text>
</comment>
<dbReference type="Gene3D" id="3.40.50.11180">
    <property type="match status" value="1"/>
</dbReference>
<dbReference type="HAMAP" id="MF_00969">
    <property type="entry name" value="TRCF"/>
    <property type="match status" value="1"/>
</dbReference>
<dbReference type="PROSITE" id="PS51194">
    <property type="entry name" value="HELICASE_CTER"/>
    <property type="match status" value="1"/>
</dbReference>
<dbReference type="InterPro" id="IPR041471">
    <property type="entry name" value="UvrB_inter"/>
</dbReference>
<dbReference type="InterPro" id="IPR004576">
    <property type="entry name" value="Mfd"/>
</dbReference>
<dbReference type="Gene3D" id="3.90.1150.50">
    <property type="entry name" value="Transcription-repair-coupling factor, D7 domain"/>
    <property type="match status" value="1"/>
</dbReference>
<dbReference type="Pfam" id="PF17757">
    <property type="entry name" value="UvrB_inter"/>
    <property type="match status" value="1"/>
</dbReference>